<feature type="transmembrane region" description="Helical" evidence="1">
    <location>
        <begin position="44"/>
        <end position="64"/>
    </location>
</feature>
<gene>
    <name evidence="2" type="ORF">ES332_A02G024600v1</name>
</gene>
<proteinExistence type="predicted"/>
<keyword evidence="1" id="KW-1133">Transmembrane helix</keyword>
<dbReference type="AlphaFoldDB" id="A0A5D2RDL4"/>
<organism evidence="2 3">
    <name type="scientific">Gossypium tomentosum</name>
    <name type="common">Hawaiian cotton</name>
    <name type="synonym">Gossypium sandvicense</name>
    <dbReference type="NCBI Taxonomy" id="34277"/>
    <lineage>
        <taxon>Eukaryota</taxon>
        <taxon>Viridiplantae</taxon>
        <taxon>Streptophyta</taxon>
        <taxon>Embryophyta</taxon>
        <taxon>Tracheophyta</taxon>
        <taxon>Spermatophyta</taxon>
        <taxon>Magnoliopsida</taxon>
        <taxon>eudicotyledons</taxon>
        <taxon>Gunneridae</taxon>
        <taxon>Pentapetalae</taxon>
        <taxon>rosids</taxon>
        <taxon>malvids</taxon>
        <taxon>Malvales</taxon>
        <taxon>Malvaceae</taxon>
        <taxon>Malvoideae</taxon>
        <taxon>Gossypium</taxon>
    </lineage>
</organism>
<keyword evidence="3" id="KW-1185">Reference proteome</keyword>
<keyword evidence="1" id="KW-0812">Transmembrane</keyword>
<reference evidence="2 3" key="1">
    <citation type="submission" date="2019-07" db="EMBL/GenBank/DDBJ databases">
        <title>WGS assembly of Gossypium tomentosum.</title>
        <authorList>
            <person name="Chen Z.J."/>
            <person name="Sreedasyam A."/>
            <person name="Ando A."/>
            <person name="Song Q."/>
            <person name="De L."/>
            <person name="Hulse-Kemp A."/>
            <person name="Ding M."/>
            <person name="Ye W."/>
            <person name="Kirkbride R."/>
            <person name="Jenkins J."/>
            <person name="Plott C."/>
            <person name="Lovell J."/>
            <person name="Lin Y.-M."/>
            <person name="Vaughn R."/>
            <person name="Liu B."/>
            <person name="Li W."/>
            <person name="Simpson S."/>
            <person name="Scheffler B."/>
            <person name="Saski C."/>
            <person name="Grover C."/>
            <person name="Hu G."/>
            <person name="Conover J."/>
            <person name="Carlson J."/>
            <person name="Shu S."/>
            <person name="Boston L."/>
            <person name="Williams M."/>
            <person name="Peterson D."/>
            <person name="Mcgee K."/>
            <person name="Jones D."/>
            <person name="Wendel J."/>
            <person name="Stelly D."/>
            <person name="Grimwood J."/>
            <person name="Schmutz J."/>
        </authorList>
    </citation>
    <scope>NUCLEOTIDE SEQUENCE [LARGE SCALE GENOMIC DNA]</scope>
    <source>
        <strain evidence="2">7179.01</strain>
    </source>
</reference>
<evidence type="ECO:0000313" key="2">
    <source>
        <dbReference type="EMBL" id="TYI38402.1"/>
    </source>
</evidence>
<sequence length="114" mass="13596">MGGFGFYLIRLKKTEAESNCKKEDPHSCAQAYFRNKRAKTKEKGYVFLISDFLFFLFFFFDFAFKLQEQEIKRRRGENLPEPLGHTVGCSLRRRSRTLNGWRSLHFRVFLVQKS</sequence>
<name>A0A5D2RDL4_GOSTO</name>
<dbReference type="EMBL" id="CM017611">
    <property type="protein sequence ID" value="TYI38402.1"/>
    <property type="molecule type" value="Genomic_DNA"/>
</dbReference>
<dbReference type="Proteomes" id="UP000322667">
    <property type="component" value="Chromosome A02"/>
</dbReference>
<accession>A0A5D2RDL4</accession>
<keyword evidence="1" id="KW-0472">Membrane</keyword>
<evidence type="ECO:0000313" key="3">
    <source>
        <dbReference type="Proteomes" id="UP000322667"/>
    </source>
</evidence>
<protein>
    <submittedName>
        <fullName evidence="2">Uncharacterized protein</fullName>
    </submittedName>
</protein>
<evidence type="ECO:0000256" key="1">
    <source>
        <dbReference type="SAM" id="Phobius"/>
    </source>
</evidence>